<name>A0AAV7LSG1_PLEWA</name>
<comment type="caution">
    <text evidence="7">The sequence shown here is derived from an EMBL/GenBank/DDBJ whole genome shotgun (WGS) entry which is preliminary data.</text>
</comment>
<keyword evidence="5" id="KW-0732">Signal</keyword>
<dbReference type="EMBL" id="JANPWB010000015">
    <property type="protein sequence ID" value="KAJ1093968.1"/>
    <property type="molecule type" value="Genomic_DNA"/>
</dbReference>
<evidence type="ECO:0000313" key="7">
    <source>
        <dbReference type="EMBL" id="KAJ1093968.1"/>
    </source>
</evidence>
<evidence type="ECO:0000256" key="1">
    <source>
        <dbReference type="ARBA" id="ARBA00023157"/>
    </source>
</evidence>
<feature type="region of interest" description="Disordered" evidence="3">
    <location>
        <begin position="552"/>
        <end position="599"/>
    </location>
</feature>
<dbReference type="InterPro" id="IPR000859">
    <property type="entry name" value="CUB_dom"/>
</dbReference>
<feature type="transmembrane region" description="Helical" evidence="4">
    <location>
        <begin position="340"/>
        <end position="364"/>
    </location>
</feature>
<protein>
    <recommendedName>
        <fullName evidence="6">CUB domain-containing protein</fullName>
    </recommendedName>
</protein>
<evidence type="ECO:0000256" key="2">
    <source>
        <dbReference type="PROSITE-ProRule" id="PRU00059"/>
    </source>
</evidence>
<dbReference type="SMART" id="SM00042">
    <property type="entry name" value="CUB"/>
    <property type="match status" value="1"/>
</dbReference>
<sequence>MGSLGGAPARVLLLAALCLWPPERGESKVYYSCGAVMSTIERGLILSPGFPNHYDAGAHCVWQFFIPAGTHLILEVFDFDVFDSKGEGDVLDPYIYPFKRVNQDSFTEEEENPKALPTPEPLLRGVVDSPEPSSRSRVQSGGSWLLRTQKKTEPEVVERQRLLTSLDVAATGQSLLHSKLQAMFEAKHPSWIEEYDREYGSKDVGGGSKFSEDPSRQQNQAEEDDGKFFQVHSDVSDSGTPSSTPWVTDTSDTMPPPAEACPHDVLYISDLVTFSSRFCGANSPQNRSLVFGSPSVMMEVIMELITTTTGGRGFLVLFDYQNISGVTAMNIQEQRDREHLVVLAILAGVATLVILLLSVTCLVYRRRLCPKRTPSSTVLGEQESGIQNGAVDINELQLVVPGQENQNNNHSVGRNTEVEYVGEQSDLRPVMAPTPSMAESGSDEVFVISAGHGARDFDFTSYPVQKNNSLRRTMTSPSSVSNWQTWDPSTGSGDPVDRGDVSSGPDPPRRRTWSVRTFHDFLAPLPKLQKKWCSWSTGSPFTKLVDSGLVVATGNSSEDGNEQTNSTSHMGRASEPPHSQSSHSNASHPLSQSAQRQRKVYTGSLKKSHFGSPYFGFRASSPDEEQVDCSRATRESSPVEIPHIGQETAKEGLSPGKRNLGSVNRTKDFCMEIERSKPVFVISEEEDQQPLVLAEQLSTGGDAECAEGRMGVDHYEPRHQD</sequence>
<feature type="region of interest" description="Disordered" evidence="3">
    <location>
        <begin position="471"/>
        <end position="512"/>
    </location>
</feature>
<dbReference type="InterPro" id="IPR035914">
    <property type="entry name" value="Sperma_CUB_dom_sf"/>
</dbReference>
<keyword evidence="8" id="KW-1185">Reference proteome</keyword>
<accession>A0AAV7LSG1</accession>
<keyword evidence="1 2" id="KW-1015">Disulfide bond</keyword>
<dbReference type="AlphaFoldDB" id="A0AAV7LSG1"/>
<dbReference type="Gene3D" id="2.60.120.290">
    <property type="entry name" value="Spermadhesin, CUB domain"/>
    <property type="match status" value="1"/>
</dbReference>
<gene>
    <name evidence="7" type="ORF">NDU88_007054</name>
</gene>
<evidence type="ECO:0000256" key="4">
    <source>
        <dbReference type="SAM" id="Phobius"/>
    </source>
</evidence>
<feature type="region of interest" description="Disordered" evidence="3">
    <location>
        <begin position="698"/>
        <end position="721"/>
    </location>
</feature>
<feature type="compositionally biased region" description="Polar residues" evidence="3">
    <location>
        <begin position="471"/>
        <end position="492"/>
    </location>
</feature>
<feature type="compositionally biased region" description="Polar residues" evidence="3">
    <location>
        <begin position="577"/>
        <end position="595"/>
    </location>
</feature>
<keyword evidence="4" id="KW-1133">Transmembrane helix</keyword>
<feature type="chain" id="PRO_5043742540" description="CUB domain-containing protein" evidence="5">
    <location>
        <begin position="28"/>
        <end position="721"/>
    </location>
</feature>
<keyword evidence="4" id="KW-0812">Transmembrane</keyword>
<dbReference type="PROSITE" id="PS01180">
    <property type="entry name" value="CUB"/>
    <property type="match status" value="1"/>
</dbReference>
<dbReference type="CDD" id="cd00041">
    <property type="entry name" value="CUB"/>
    <property type="match status" value="1"/>
</dbReference>
<dbReference type="Pfam" id="PF00431">
    <property type="entry name" value="CUB"/>
    <property type="match status" value="1"/>
</dbReference>
<dbReference type="SUPFAM" id="SSF49854">
    <property type="entry name" value="Spermadhesin, CUB domain"/>
    <property type="match status" value="1"/>
</dbReference>
<comment type="caution">
    <text evidence="2">Lacks conserved residue(s) required for the propagation of feature annotation.</text>
</comment>
<feature type="compositionally biased region" description="Polar residues" evidence="3">
    <location>
        <begin position="131"/>
        <end position="142"/>
    </location>
</feature>
<feature type="region of interest" description="Disordered" evidence="3">
    <location>
        <begin position="106"/>
        <end position="145"/>
    </location>
</feature>
<dbReference type="Proteomes" id="UP001066276">
    <property type="component" value="Chromosome 11"/>
</dbReference>
<feature type="compositionally biased region" description="Polar residues" evidence="3">
    <location>
        <begin position="236"/>
        <end position="253"/>
    </location>
</feature>
<keyword evidence="4" id="KW-0472">Membrane</keyword>
<evidence type="ECO:0000259" key="6">
    <source>
        <dbReference type="PROSITE" id="PS01180"/>
    </source>
</evidence>
<evidence type="ECO:0000256" key="3">
    <source>
        <dbReference type="SAM" id="MobiDB-lite"/>
    </source>
</evidence>
<evidence type="ECO:0000313" key="8">
    <source>
        <dbReference type="Proteomes" id="UP001066276"/>
    </source>
</evidence>
<organism evidence="7 8">
    <name type="scientific">Pleurodeles waltl</name>
    <name type="common">Iberian ribbed newt</name>
    <dbReference type="NCBI Taxonomy" id="8319"/>
    <lineage>
        <taxon>Eukaryota</taxon>
        <taxon>Metazoa</taxon>
        <taxon>Chordata</taxon>
        <taxon>Craniata</taxon>
        <taxon>Vertebrata</taxon>
        <taxon>Euteleostomi</taxon>
        <taxon>Amphibia</taxon>
        <taxon>Batrachia</taxon>
        <taxon>Caudata</taxon>
        <taxon>Salamandroidea</taxon>
        <taxon>Salamandridae</taxon>
        <taxon>Pleurodelinae</taxon>
        <taxon>Pleurodeles</taxon>
    </lineage>
</organism>
<reference evidence="7" key="1">
    <citation type="journal article" date="2022" name="bioRxiv">
        <title>Sequencing and chromosome-scale assembly of the giantPleurodeles waltlgenome.</title>
        <authorList>
            <person name="Brown T."/>
            <person name="Elewa A."/>
            <person name="Iarovenko S."/>
            <person name="Subramanian E."/>
            <person name="Araus A.J."/>
            <person name="Petzold A."/>
            <person name="Susuki M."/>
            <person name="Suzuki K.-i.T."/>
            <person name="Hayashi T."/>
            <person name="Toyoda A."/>
            <person name="Oliveira C."/>
            <person name="Osipova E."/>
            <person name="Leigh N.D."/>
            <person name="Simon A."/>
            <person name="Yun M.H."/>
        </authorList>
    </citation>
    <scope>NUCLEOTIDE SEQUENCE</scope>
    <source>
        <strain evidence="7">20211129_DDA</strain>
        <tissue evidence="7">Liver</tissue>
    </source>
</reference>
<feature type="region of interest" description="Disordered" evidence="3">
    <location>
        <begin position="202"/>
        <end position="253"/>
    </location>
</feature>
<feature type="region of interest" description="Disordered" evidence="3">
    <location>
        <begin position="613"/>
        <end position="638"/>
    </location>
</feature>
<feature type="disulfide bond" evidence="2">
    <location>
        <begin position="33"/>
        <end position="60"/>
    </location>
</feature>
<evidence type="ECO:0000256" key="5">
    <source>
        <dbReference type="SAM" id="SignalP"/>
    </source>
</evidence>
<feature type="domain" description="CUB" evidence="6">
    <location>
        <begin position="33"/>
        <end position="95"/>
    </location>
</feature>
<proteinExistence type="predicted"/>
<feature type="compositionally biased region" description="Polar residues" evidence="3">
    <location>
        <begin position="553"/>
        <end position="569"/>
    </location>
</feature>
<feature type="signal peptide" evidence="5">
    <location>
        <begin position="1"/>
        <end position="27"/>
    </location>
</feature>
<feature type="compositionally biased region" description="Basic and acidic residues" evidence="3">
    <location>
        <begin position="706"/>
        <end position="721"/>
    </location>
</feature>